<proteinExistence type="predicted"/>
<feature type="region of interest" description="Disordered" evidence="1">
    <location>
        <begin position="123"/>
        <end position="151"/>
    </location>
</feature>
<sequence length="151" mass="15756">MSTRQHSTRRTVLRTLGSLGLTSVAAAATAGADGDGNNNGDDPSPPANGARSRSAAAGCGSADVDRYIATVDRIVGGRYVVLLLESDGELVDQHVARRSTLESVEESDILRVVFKDGDLLAANQLPKRPGRSASEPSPQERFDSLASDGPP</sequence>
<dbReference type="AlphaFoldDB" id="A0A8J8KF43"/>
<dbReference type="PROSITE" id="PS51318">
    <property type="entry name" value="TAT"/>
    <property type="match status" value="1"/>
</dbReference>
<evidence type="ECO:0000313" key="2">
    <source>
        <dbReference type="EMBL" id="NUB90627.1"/>
    </source>
</evidence>
<accession>A0A8J8KF43</accession>
<dbReference type="EMBL" id="JABURA010000001">
    <property type="protein sequence ID" value="NUB90627.1"/>
    <property type="molecule type" value="Genomic_DNA"/>
</dbReference>
<gene>
    <name evidence="2" type="ORF">HT576_06285</name>
</gene>
<feature type="region of interest" description="Disordered" evidence="1">
    <location>
        <begin position="30"/>
        <end position="60"/>
    </location>
</feature>
<evidence type="ECO:0000313" key="3">
    <source>
        <dbReference type="Proteomes" id="UP000728647"/>
    </source>
</evidence>
<evidence type="ECO:0000256" key="1">
    <source>
        <dbReference type="SAM" id="MobiDB-lite"/>
    </source>
</evidence>
<name>A0A8J8KF43_9EURY</name>
<dbReference type="OrthoDB" id="205932at2157"/>
<protein>
    <submittedName>
        <fullName evidence="2">DUF3006 domain-containing protein</fullName>
    </submittedName>
</protein>
<dbReference type="InterPro" id="IPR006311">
    <property type="entry name" value="TAT_signal"/>
</dbReference>
<organism evidence="2 3">
    <name type="scientific">Haloterrigena gelatinilytica</name>
    <dbReference type="NCBI Taxonomy" id="2741724"/>
    <lineage>
        <taxon>Archaea</taxon>
        <taxon>Methanobacteriati</taxon>
        <taxon>Methanobacteriota</taxon>
        <taxon>Stenosarchaea group</taxon>
        <taxon>Halobacteria</taxon>
        <taxon>Halobacteriales</taxon>
        <taxon>Natrialbaceae</taxon>
        <taxon>Haloterrigena</taxon>
    </lineage>
</organism>
<comment type="caution">
    <text evidence="2">The sequence shown here is derived from an EMBL/GenBank/DDBJ whole genome shotgun (WGS) entry which is preliminary data.</text>
</comment>
<dbReference type="Proteomes" id="UP000728647">
    <property type="component" value="Unassembled WGS sequence"/>
</dbReference>
<reference evidence="2" key="1">
    <citation type="submission" date="2020-06" db="EMBL/GenBank/DDBJ databases">
        <title>Haloterrigena sp. nov., an extremely halophilic archaeon isolated from a saline sediment.</title>
        <authorList>
            <person name="Liu B.-B."/>
        </authorList>
    </citation>
    <scope>NUCLEOTIDE SEQUENCE</scope>
    <source>
        <strain evidence="2">SYSU A121-1</strain>
    </source>
</reference>
<dbReference type="RefSeq" id="WP_174701536.1">
    <property type="nucleotide sequence ID" value="NZ_JABURA010000001.1"/>
</dbReference>